<organism evidence="2 3">
    <name type="scientific">Tothia fuscella</name>
    <dbReference type="NCBI Taxonomy" id="1048955"/>
    <lineage>
        <taxon>Eukaryota</taxon>
        <taxon>Fungi</taxon>
        <taxon>Dikarya</taxon>
        <taxon>Ascomycota</taxon>
        <taxon>Pezizomycotina</taxon>
        <taxon>Dothideomycetes</taxon>
        <taxon>Pleosporomycetidae</taxon>
        <taxon>Venturiales</taxon>
        <taxon>Cylindrosympodiaceae</taxon>
        <taxon>Tothia</taxon>
    </lineage>
</organism>
<accession>A0A9P4P1R5</accession>
<feature type="non-terminal residue" evidence="2">
    <location>
        <position position="379"/>
    </location>
</feature>
<protein>
    <submittedName>
        <fullName evidence="2">Uncharacterized protein</fullName>
    </submittedName>
</protein>
<name>A0A9P4P1R5_9PEZI</name>
<dbReference type="Proteomes" id="UP000800235">
    <property type="component" value="Unassembled WGS sequence"/>
</dbReference>
<evidence type="ECO:0000313" key="3">
    <source>
        <dbReference type="Proteomes" id="UP000800235"/>
    </source>
</evidence>
<comment type="caution">
    <text evidence="2">The sequence shown here is derived from an EMBL/GenBank/DDBJ whole genome shotgun (WGS) entry which is preliminary data.</text>
</comment>
<evidence type="ECO:0000313" key="2">
    <source>
        <dbReference type="EMBL" id="KAF2435720.1"/>
    </source>
</evidence>
<dbReference type="AlphaFoldDB" id="A0A9P4P1R5"/>
<proteinExistence type="predicted"/>
<reference evidence="2" key="1">
    <citation type="journal article" date="2020" name="Stud. Mycol.">
        <title>101 Dothideomycetes genomes: a test case for predicting lifestyles and emergence of pathogens.</title>
        <authorList>
            <person name="Haridas S."/>
            <person name="Albert R."/>
            <person name="Binder M."/>
            <person name="Bloem J."/>
            <person name="Labutti K."/>
            <person name="Salamov A."/>
            <person name="Andreopoulos B."/>
            <person name="Baker S."/>
            <person name="Barry K."/>
            <person name="Bills G."/>
            <person name="Bluhm B."/>
            <person name="Cannon C."/>
            <person name="Castanera R."/>
            <person name="Culley D."/>
            <person name="Daum C."/>
            <person name="Ezra D."/>
            <person name="Gonzalez J."/>
            <person name="Henrissat B."/>
            <person name="Kuo A."/>
            <person name="Liang C."/>
            <person name="Lipzen A."/>
            <person name="Lutzoni F."/>
            <person name="Magnuson J."/>
            <person name="Mondo S."/>
            <person name="Nolan M."/>
            <person name="Ohm R."/>
            <person name="Pangilinan J."/>
            <person name="Park H.-J."/>
            <person name="Ramirez L."/>
            <person name="Alfaro M."/>
            <person name="Sun H."/>
            <person name="Tritt A."/>
            <person name="Yoshinaga Y."/>
            <person name="Zwiers L.-H."/>
            <person name="Turgeon B."/>
            <person name="Goodwin S."/>
            <person name="Spatafora J."/>
            <person name="Crous P."/>
            <person name="Grigoriev I."/>
        </authorList>
    </citation>
    <scope>NUCLEOTIDE SEQUENCE</scope>
    <source>
        <strain evidence="2">CBS 130266</strain>
    </source>
</reference>
<feature type="compositionally biased region" description="Polar residues" evidence="1">
    <location>
        <begin position="161"/>
        <end position="172"/>
    </location>
</feature>
<dbReference type="EMBL" id="MU007012">
    <property type="protein sequence ID" value="KAF2435720.1"/>
    <property type="molecule type" value="Genomic_DNA"/>
</dbReference>
<feature type="compositionally biased region" description="Polar residues" evidence="1">
    <location>
        <begin position="310"/>
        <end position="319"/>
    </location>
</feature>
<feature type="non-terminal residue" evidence="2">
    <location>
        <position position="1"/>
    </location>
</feature>
<dbReference type="OrthoDB" id="5578001at2759"/>
<sequence>PLPNPRELLPPLLACLPTSFVSPKPPPALLPLLTPILKQRVHLHTTSGPSSDSWLKLLSWDARRAEKLPEVVEEIHLEPHPVSGEIELEDVENIQYRRLDPETLHARLDLVEFGLVPIYLWCLGDGQGNEMGWKLAELRSREDKDDGTEWFESIDDANEDSGGTRSASSNAVQIDGNGSNGHTNGSSSVDDNDDDSYWASYDQTPGRTPAKRSPAPPSTTAVQVPSNTELEYFARYMSEVQPAMDPHDPSEEVLPAGESTLNGDTIMSSTREPQHEPLATTDLGALGYDSSLPPPPPQDVNRESDIIQPRPTSSGSLSVDSAKRLERKAENFSNAEVGIKQHISTDLKSLFRLARSAGIERSEFERIVRMELEMLPMMD</sequence>
<feature type="compositionally biased region" description="Low complexity" evidence="1">
    <location>
        <begin position="176"/>
        <end position="189"/>
    </location>
</feature>
<gene>
    <name evidence="2" type="ORF">EJ08DRAFT_562890</name>
</gene>
<feature type="region of interest" description="Disordered" evidence="1">
    <location>
        <begin position="242"/>
        <end position="320"/>
    </location>
</feature>
<feature type="compositionally biased region" description="Polar residues" evidence="1">
    <location>
        <begin position="259"/>
        <end position="271"/>
    </location>
</feature>
<feature type="region of interest" description="Disordered" evidence="1">
    <location>
        <begin position="153"/>
        <end position="225"/>
    </location>
</feature>
<evidence type="ECO:0000256" key="1">
    <source>
        <dbReference type="SAM" id="MobiDB-lite"/>
    </source>
</evidence>
<keyword evidence="3" id="KW-1185">Reference proteome</keyword>